<keyword evidence="1" id="KW-0378">Hydrolase</keyword>
<dbReference type="InterPro" id="IPR029058">
    <property type="entry name" value="AB_hydrolase_fold"/>
</dbReference>
<dbReference type="InterPro" id="IPR000639">
    <property type="entry name" value="Epox_hydrolase-like"/>
</dbReference>
<protein>
    <submittedName>
        <fullName evidence="3">Pimeloyl-ACP methyl ester carboxylesterase</fullName>
    </submittedName>
</protein>
<dbReference type="EMBL" id="FOEG01000004">
    <property type="protein sequence ID" value="SEO90768.1"/>
    <property type="molecule type" value="Genomic_DNA"/>
</dbReference>
<dbReference type="Proteomes" id="UP000199657">
    <property type="component" value="Unassembled WGS sequence"/>
</dbReference>
<evidence type="ECO:0000313" key="4">
    <source>
        <dbReference type="Proteomes" id="UP000199657"/>
    </source>
</evidence>
<accession>A0A1H8TJU4</accession>
<proteinExistence type="predicted"/>
<dbReference type="AlphaFoldDB" id="A0A1H8TJU4"/>
<name>A0A1H8TJU4_9GAMM</name>
<gene>
    <name evidence="3" type="ORF">SAMN04488052_104222</name>
</gene>
<dbReference type="RefSeq" id="WP_216110814.1">
    <property type="nucleotide sequence ID" value="NZ_FOEG01000004.1"/>
</dbReference>
<feature type="domain" description="AB hydrolase-1" evidence="2">
    <location>
        <begin position="40"/>
        <end position="186"/>
    </location>
</feature>
<dbReference type="Gene3D" id="3.40.50.1820">
    <property type="entry name" value="alpha/beta hydrolase"/>
    <property type="match status" value="1"/>
</dbReference>
<dbReference type="GO" id="GO:0016787">
    <property type="term" value="F:hydrolase activity"/>
    <property type="evidence" value="ECO:0007669"/>
    <property type="project" value="UniProtKB-KW"/>
</dbReference>
<dbReference type="PANTHER" id="PTHR43329">
    <property type="entry name" value="EPOXIDE HYDROLASE"/>
    <property type="match status" value="1"/>
</dbReference>
<organism evidence="3 4">
    <name type="scientific">Aquisalimonas asiatica</name>
    <dbReference type="NCBI Taxonomy" id="406100"/>
    <lineage>
        <taxon>Bacteria</taxon>
        <taxon>Pseudomonadati</taxon>
        <taxon>Pseudomonadota</taxon>
        <taxon>Gammaproteobacteria</taxon>
        <taxon>Chromatiales</taxon>
        <taxon>Ectothiorhodospiraceae</taxon>
        <taxon>Aquisalimonas</taxon>
    </lineage>
</organism>
<reference evidence="3 4" key="1">
    <citation type="submission" date="2016-10" db="EMBL/GenBank/DDBJ databases">
        <authorList>
            <person name="de Groot N.N."/>
        </authorList>
    </citation>
    <scope>NUCLEOTIDE SEQUENCE [LARGE SCALE GENOMIC DNA]</scope>
    <source>
        <strain evidence="3 4">CGMCC 1.6291</strain>
    </source>
</reference>
<dbReference type="SUPFAM" id="SSF53474">
    <property type="entry name" value="alpha/beta-Hydrolases"/>
    <property type="match status" value="1"/>
</dbReference>
<evidence type="ECO:0000256" key="1">
    <source>
        <dbReference type="ARBA" id="ARBA00022801"/>
    </source>
</evidence>
<dbReference type="InterPro" id="IPR000073">
    <property type="entry name" value="AB_hydrolase_1"/>
</dbReference>
<dbReference type="STRING" id="406100.SAMN04488052_104222"/>
<dbReference type="PRINTS" id="PR00412">
    <property type="entry name" value="EPOXHYDRLASE"/>
</dbReference>
<evidence type="ECO:0000259" key="2">
    <source>
        <dbReference type="Pfam" id="PF00561"/>
    </source>
</evidence>
<evidence type="ECO:0000313" key="3">
    <source>
        <dbReference type="EMBL" id="SEO90768.1"/>
    </source>
</evidence>
<sequence>MHADSPPPVPALPDGVRSRRIANGNGLTMHVLEAGRAGQPLIVLLHGFPELTYTWRHVLPSLAAAGYHAVAPDQRGYGHTTGWDGDYDGDLASYRPLNLVRDVLGLTAALGYRSVAAVVGHDMGSTVAGWCAIARPDVFRSAVFMSAPFAGAPAFPFNTADTPPRPADASAPDLDARLAALDPPRRHYQHYFRGRAADTDMRRCPQGIHAFLLAYFHMKSGDWDGNAPRPLASMAAAELARMPGYYIMARDHTMPQTVAPAMPSVDAIARCQWLPDAALAVYSDAFEHTGFQGGLQWYRAFALPAYQAELYTFSGRAVTQPACFIAGDRDWGVYQAPGRFERMHSRGCTDMRGCHLVPGAGHWVQQEAPDAVNAHLLAFLGDAVPATA</sequence>
<dbReference type="Pfam" id="PF00561">
    <property type="entry name" value="Abhydrolase_1"/>
    <property type="match status" value="1"/>
</dbReference>
<keyword evidence="4" id="KW-1185">Reference proteome</keyword>